<keyword evidence="1" id="KW-0812">Transmembrane</keyword>
<evidence type="ECO:0000313" key="2">
    <source>
        <dbReference type="EMBL" id="CAE2263344.1"/>
    </source>
</evidence>
<reference evidence="2" key="1">
    <citation type="submission" date="2021-01" db="EMBL/GenBank/DDBJ databases">
        <authorList>
            <person name="Corre E."/>
            <person name="Pelletier E."/>
            <person name="Niang G."/>
            <person name="Scheremetjew M."/>
            <person name="Finn R."/>
            <person name="Kale V."/>
            <person name="Holt S."/>
            <person name="Cochrane G."/>
            <person name="Meng A."/>
            <person name="Brown T."/>
            <person name="Cohen L."/>
        </authorList>
    </citation>
    <scope>NUCLEOTIDE SEQUENCE</scope>
    <source>
        <strain evidence="2">UIO037</strain>
    </source>
</reference>
<sequence length="139" mass="16055">MRRRRSARVGARTNMLRRTDAIHPSLSSCGAGTSRRHSTPHSYRRIVGLPSALALFILLWWRRAARLYHFLQRTELYSADRLVLSDRKVLGERIVRHVQRQRVAMLVDRPLEFRRIGVPRPHVLGLQVLDLPACRSASS</sequence>
<dbReference type="AlphaFoldDB" id="A0A7S4JGZ6"/>
<protein>
    <submittedName>
        <fullName evidence="2">Uncharacterized protein</fullName>
    </submittedName>
</protein>
<dbReference type="EMBL" id="HBKO01037223">
    <property type="protein sequence ID" value="CAE2263344.1"/>
    <property type="molecule type" value="Transcribed_RNA"/>
</dbReference>
<organism evidence="2">
    <name type="scientific">Prymnesium polylepis</name>
    <dbReference type="NCBI Taxonomy" id="72548"/>
    <lineage>
        <taxon>Eukaryota</taxon>
        <taxon>Haptista</taxon>
        <taxon>Haptophyta</taxon>
        <taxon>Prymnesiophyceae</taxon>
        <taxon>Prymnesiales</taxon>
        <taxon>Prymnesiaceae</taxon>
        <taxon>Prymnesium</taxon>
    </lineage>
</organism>
<name>A0A7S4JGZ6_9EUKA</name>
<proteinExistence type="predicted"/>
<feature type="transmembrane region" description="Helical" evidence="1">
    <location>
        <begin position="43"/>
        <end position="61"/>
    </location>
</feature>
<evidence type="ECO:0000256" key="1">
    <source>
        <dbReference type="SAM" id="Phobius"/>
    </source>
</evidence>
<accession>A0A7S4JGZ6</accession>
<gene>
    <name evidence="2" type="ORF">CPOL0286_LOCUS17056</name>
</gene>
<keyword evidence="1" id="KW-1133">Transmembrane helix</keyword>
<keyword evidence="1" id="KW-0472">Membrane</keyword>